<dbReference type="InterPro" id="IPR016163">
    <property type="entry name" value="Ald_DH_C"/>
</dbReference>
<evidence type="ECO:0000256" key="1">
    <source>
        <dbReference type="SAM" id="MobiDB-lite"/>
    </source>
</evidence>
<dbReference type="PANTHER" id="PTHR14516:SF3">
    <property type="entry name" value="DELTA-1-PYRROLINE-5-CARBOXYLATE DEHYDROGENASE, MITOCHONDRIAL"/>
    <property type="match status" value="1"/>
</dbReference>
<evidence type="ECO:0000313" key="4">
    <source>
        <dbReference type="Proteomes" id="UP001623349"/>
    </source>
</evidence>
<dbReference type="SUPFAM" id="SSF53720">
    <property type="entry name" value="ALDH-like"/>
    <property type="match status" value="1"/>
</dbReference>
<feature type="domain" description="Aldehyde dehydrogenase" evidence="2">
    <location>
        <begin position="334"/>
        <end position="431"/>
    </location>
</feature>
<feature type="region of interest" description="Disordered" evidence="1">
    <location>
        <begin position="429"/>
        <end position="454"/>
    </location>
</feature>
<comment type="caution">
    <text evidence="3">The sequence shown here is derived from an EMBL/GenBank/DDBJ whole genome shotgun (WGS) entry which is preliminary data.</text>
</comment>
<accession>A0ABQ0EQ17</accession>
<gene>
    <name evidence="3" type="ORF">APTSU1_000437900</name>
</gene>
<keyword evidence="4" id="KW-1185">Reference proteome</keyword>
<dbReference type="InterPro" id="IPR016161">
    <property type="entry name" value="Ald_DH/histidinol_DH"/>
</dbReference>
<dbReference type="InterPro" id="IPR016162">
    <property type="entry name" value="Ald_DH_N"/>
</dbReference>
<dbReference type="EMBL" id="BAAFST010000004">
    <property type="protein sequence ID" value="GAB1289149.1"/>
    <property type="molecule type" value="Genomic_DNA"/>
</dbReference>
<feature type="domain" description="Aldehyde dehydrogenase" evidence="2">
    <location>
        <begin position="81"/>
        <end position="303"/>
    </location>
</feature>
<dbReference type="InterPro" id="IPR015590">
    <property type="entry name" value="Aldehyde_DH_dom"/>
</dbReference>
<name>A0ABQ0EQ17_APOSI</name>
<dbReference type="Pfam" id="PF00171">
    <property type="entry name" value="Aldedh"/>
    <property type="match status" value="2"/>
</dbReference>
<evidence type="ECO:0000313" key="3">
    <source>
        <dbReference type="EMBL" id="GAB1289149.1"/>
    </source>
</evidence>
<evidence type="ECO:0000259" key="2">
    <source>
        <dbReference type="Pfam" id="PF00171"/>
    </source>
</evidence>
<sequence length="454" mass="49830">MLPLPSLRRSLLSHAWRGAGLRWKHASSLKVANEPILAFTQGSPERDALQKALKDLKGQTEAIPCVVGDEEVWTSDVQYQLSPFNHGHKVAKFCYADKALLNKAIEAALAARKEWDLKPVADRAQVFLKAADMLSGPRRAEVLAKTMVGQGKTVIQAEIDAAAELIDFFRFNAKFAVELEGEQPISVPPSTNRVVYRGLEGFVAAISPFNFTAIGGNLAGAPALMGNVVLWKPSDTAMLASYAVYRILREAGLPPNVIQFVPADGPTFGDTVTSSEHLCGINFTGSVPTFKHLWKQVAQNLDRFRTFPRLAGARPGRGQRACRGLWDLLLRSEIDAKAFARIKKWLEHARSSPSLSILAGGQCNESVGYYVEPCIIESKDPQDPIMKEEIFGPVLTVYVYPDDKYRETLQLVDSTTSYGLTGAVFAQDNEEPMTNQEAPLRLTPDITPGHQGDP</sequence>
<dbReference type="PANTHER" id="PTHR14516">
    <property type="entry name" value="1-PYRROLINE-5-CARBOXYLATE DEHYDROGENASE FAMILY MEMBER"/>
    <property type="match status" value="1"/>
</dbReference>
<dbReference type="Proteomes" id="UP001623349">
    <property type="component" value="Unassembled WGS sequence"/>
</dbReference>
<dbReference type="Gene3D" id="3.40.605.10">
    <property type="entry name" value="Aldehyde Dehydrogenase, Chain A, domain 1"/>
    <property type="match status" value="1"/>
</dbReference>
<reference evidence="3 4" key="1">
    <citation type="submission" date="2024-08" db="EMBL/GenBank/DDBJ databases">
        <title>The draft genome of Apodemus speciosus.</title>
        <authorList>
            <person name="Nabeshima K."/>
            <person name="Suzuki S."/>
            <person name="Onuma M."/>
        </authorList>
    </citation>
    <scope>NUCLEOTIDE SEQUENCE [LARGE SCALE GENOMIC DNA]</scope>
    <source>
        <strain evidence="3">IB14-021</strain>
    </source>
</reference>
<protein>
    <submittedName>
        <fullName evidence="3">Delta-1-pyrroline-5-carboxylate dehydrogenase, mitochondrial</fullName>
    </submittedName>
</protein>
<organism evidence="3 4">
    <name type="scientific">Apodemus speciosus</name>
    <name type="common">Large Japanese field mouse</name>
    <dbReference type="NCBI Taxonomy" id="105296"/>
    <lineage>
        <taxon>Eukaryota</taxon>
        <taxon>Metazoa</taxon>
        <taxon>Chordata</taxon>
        <taxon>Craniata</taxon>
        <taxon>Vertebrata</taxon>
        <taxon>Euteleostomi</taxon>
        <taxon>Mammalia</taxon>
        <taxon>Eutheria</taxon>
        <taxon>Euarchontoglires</taxon>
        <taxon>Glires</taxon>
        <taxon>Rodentia</taxon>
        <taxon>Myomorpha</taxon>
        <taxon>Muroidea</taxon>
        <taxon>Muridae</taxon>
        <taxon>Murinae</taxon>
        <taxon>Apodemus</taxon>
    </lineage>
</organism>
<proteinExistence type="predicted"/>
<dbReference type="Gene3D" id="3.40.309.10">
    <property type="entry name" value="Aldehyde Dehydrogenase, Chain A, domain 2"/>
    <property type="match status" value="1"/>
</dbReference>